<proteinExistence type="predicted"/>
<reference evidence="2" key="2">
    <citation type="submission" date="2018-03" db="EMBL/GenBank/DDBJ databases">
        <authorList>
            <person name="Derbyshire K."/>
            <person name="Gray T.A."/>
            <person name="Champion M."/>
        </authorList>
    </citation>
    <scope>NUCLEOTIDE SEQUENCE [LARGE SCALE GENOMIC DNA]</scope>
    <source>
        <strain evidence="2">MKD8</strain>
    </source>
</reference>
<dbReference type="Proteomes" id="UP000011200">
    <property type="component" value="Chromosome"/>
</dbReference>
<sequence length="90" mass="10307">MSNEGSGPERHQILDDISYTMAAACVSADPMPPTSQIADYMESGRLLTPDEVLQQRDEGLEDYYQSLRDYLATRDIEIEPYLEWYEKARG</sequence>
<name>A0A2U9PYU3_MYCSE</name>
<protein>
    <submittedName>
        <fullName evidence="1">Uncharacterized protein</fullName>
    </submittedName>
</protein>
<evidence type="ECO:0000313" key="1">
    <source>
        <dbReference type="EMBL" id="AWT56966.1"/>
    </source>
</evidence>
<dbReference type="AlphaFoldDB" id="A0A2U9PYU3"/>
<evidence type="ECO:0000313" key="2">
    <source>
        <dbReference type="Proteomes" id="UP000011200"/>
    </source>
</evidence>
<accession>A0A2U9PYU3</accession>
<organism evidence="1 2">
    <name type="scientific">Mycolicibacterium smegmatis (strain MKD8)</name>
    <name type="common">Mycobacterium smegmatis</name>
    <dbReference type="NCBI Taxonomy" id="1214915"/>
    <lineage>
        <taxon>Bacteria</taxon>
        <taxon>Bacillati</taxon>
        <taxon>Actinomycetota</taxon>
        <taxon>Actinomycetes</taxon>
        <taxon>Mycobacteriales</taxon>
        <taxon>Mycobacteriaceae</taxon>
        <taxon>Mycolicibacterium</taxon>
    </lineage>
</organism>
<gene>
    <name evidence="1" type="ORF">D806_060260</name>
</gene>
<dbReference type="EMBL" id="CP027541">
    <property type="protein sequence ID" value="AWT56966.1"/>
    <property type="molecule type" value="Genomic_DNA"/>
</dbReference>
<reference evidence="1 2" key="1">
    <citation type="journal article" date="2013" name="Genome Announc.">
        <title>Draft genome sequence of MKD8, a conjugal recipient Mycobacterium smegmatis strain.</title>
        <authorList>
            <person name="Gray T.A."/>
            <person name="Palumbo M.J."/>
            <person name="Derbyshire K.M."/>
        </authorList>
    </citation>
    <scope>NUCLEOTIDE SEQUENCE [LARGE SCALE GENOMIC DNA]</scope>
    <source>
        <strain evidence="1 2">MKD8</strain>
    </source>
</reference>